<dbReference type="SUPFAM" id="SSF55729">
    <property type="entry name" value="Acyl-CoA N-acyltransferases (Nat)"/>
    <property type="match status" value="1"/>
</dbReference>
<accession>Q1YY56</accession>
<dbReference type="RefSeq" id="WP_006233445.1">
    <property type="nucleotide sequence ID" value="NZ_CH724137.1"/>
</dbReference>
<evidence type="ECO:0000313" key="2">
    <source>
        <dbReference type="EMBL" id="EAS41251.1"/>
    </source>
</evidence>
<dbReference type="InterPro" id="IPR000182">
    <property type="entry name" value="GNAT_dom"/>
</dbReference>
<dbReference type="InterPro" id="IPR016181">
    <property type="entry name" value="Acyl_CoA_acyltransferase"/>
</dbReference>
<dbReference type="GO" id="GO:0016747">
    <property type="term" value="F:acyltransferase activity, transferring groups other than amino-acyl groups"/>
    <property type="evidence" value="ECO:0007669"/>
    <property type="project" value="InterPro"/>
</dbReference>
<dbReference type="HOGENOM" id="CLU_127573_0_0_6"/>
<dbReference type="Proteomes" id="UP000003789">
    <property type="component" value="Unassembled WGS sequence"/>
</dbReference>
<dbReference type="Pfam" id="PF00583">
    <property type="entry name" value="Acetyltransf_1"/>
    <property type="match status" value="1"/>
</dbReference>
<dbReference type="PROSITE" id="PS51186">
    <property type="entry name" value="GNAT"/>
    <property type="match status" value="1"/>
</dbReference>
<dbReference type="CDD" id="cd04301">
    <property type="entry name" value="NAT_SF"/>
    <property type="match status" value="1"/>
</dbReference>
<evidence type="ECO:0000259" key="1">
    <source>
        <dbReference type="PROSITE" id="PS51186"/>
    </source>
</evidence>
<dbReference type="EMBL" id="AAPH01000038">
    <property type="protein sequence ID" value="EAS41251.1"/>
    <property type="molecule type" value="Genomic_DNA"/>
</dbReference>
<sequence>MQVRQASLAEAIIVLNQISEFDHPETEDSLKQRLAGHTSLILVAEHEDRLVGVKIGYCLSESTFYSWIGGVAPAGRRMGVAQALLDAQEAWAAEQGYQEIKVKSRNCFPSMLRLLMRNSYLIEDIEKKGNMTDYRIYFSKLLTKKKESK</sequence>
<name>Q1YY56_9GAMM</name>
<proteinExistence type="predicted"/>
<gene>
    <name evidence="2" type="ORF">P3TCK_23449</name>
</gene>
<protein>
    <recommendedName>
        <fullName evidence="1">N-acetyltransferase domain-containing protein</fullName>
    </recommendedName>
</protein>
<dbReference type="OrthoDB" id="9812289at2"/>
<feature type="domain" description="N-acetyltransferase" evidence="1">
    <location>
        <begin position="1"/>
        <end position="143"/>
    </location>
</feature>
<comment type="caution">
    <text evidence="2">The sequence shown here is derived from an EMBL/GenBank/DDBJ whole genome shotgun (WGS) entry which is preliminary data.</text>
</comment>
<dbReference type="AlphaFoldDB" id="Q1YY56"/>
<reference evidence="2 3" key="1">
    <citation type="submission" date="2006-03" db="EMBL/GenBank/DDBJ databases">
        <authorList>
            <person name="Bartlett D.H."/>
            <person name="Valle G."/>
            <person name="Lauro F.M."/>
            <person name="Vezzi A."/>
            <person name="Simonato F."/>
            <person name="Eloe E."/>
            <person name="Vitulo N."/>
            <person name="Stratton T.K."/>
            <person name="D'angelo M."/>
            <person name="Ferriera S."/>
            <person name="Johnson J."/>
            <person name="Kravitz S."/>
            <person name="Beeson K."/>
            <person name="Sutton G."/>
            <person name="Rogers Y."/>
            <person name="Friedman R."/>
            <person name="Frazier M."/>
            <person name="Venter J.C."/>
        </authorList>
    </citation>
    <scope>NUCLEOTIDE SEQUENCE [LARGE SCALE GENOMIC DNA]</scope>
    <source>
        <strain evidence="2 3">3TCK</strain>
    </source>
</reference>
<dbReference type="Gene3D" id="3.40.630.30">
    <property type="match status" value="1"/>
</dbReference>
<evidence type="ECO:0000313" key="3">
    <source>
        <dbReference type="Proteomes" id="UP000003789"/>
    </source>
</evidence>
<organism evidence="2 3">
    <name type="scientific">Photobacterium profundum 3TCK</name>
    <dbReference type="NCBI Taxonomy" id="314280"/>
    <lineage>
        <taxon>Bacteria</taxon>
        <taxon>Pseudomonadati</taxon>
        <taxon>Pseudomonadota</taxon>
        <taxon>Gammaproteobacteria</taxon>
        <taxon>Vibrionales</taxon>
        <taxon>Vibrionaceae</taxon>
        <taxon>Photobacterium</taxon>
    </lineage>
</organism>